<dbReference type="OrthoDB" id="240805at2157"/>
<dbReference type="InterPro" id="IPR006311">
    <property type="entry name" value="TAT_signal"/>
</dbReference>
<evidence type="ECO:0000313" key="2">
    <source>
        <dbReference type="EMBL" id="QLH83267.1"/>
    </source>
</evidence>
<evidence type="ECO:0000313" key="3">
    <source>
        <dbReference type="Proteomes" id="UP000509346"/>
    </source>
</evidence>
<reference evidence="2 3" key="1">
    <citation type="submission" date="2020-07" db="EMBL/GenBank/DDBJ databases">
        <title>Halosimplex litoreum sp. nov. and Halosimplex rubrum sp. nov., isolated from different salt environments.</title>
        <authorList>
            <person name="Cui H."/>
        </authorList>
    </citation>
    <scope>NUCLEOTIDE SEQUENCE [LARGE SCALE GENOMIC DNA]</scope>
    <source>
        <strain evidence="2 3">R2</strain>
    </source>
</reference>
<dbReference type="InterPro" id="IPR011047">
    <property type="entry name" value="Quinoprotein_ADH-like_sf"/>
</dbReference>
<organism evidence="2 3">
    <name type="scientific">Halosimplex pelagicum</name>
    <dbReference type="NCBI Taxonomy" id="869886"/>
    <lineage>
        <taxon>Archaea</taxon>
        <taxon>Methanobacteriati</taxon>
        <taxon>Methanobacteriota</taxon>
        <taxon>Stenosarchaea group</taxon>
        <taxon>Halobacteria</taxon>
        <taxon>Halobacteriales</taxon>
        <taxon>Haloarculaceae</taxon>
        <taxon>Halosimplex</taxon>
    </lineage>
</organism>
<keyword evidence="3" id="KW-1185">Reference proteome</keyword>
<dbReference type="GeneID" id="56084369"/>
<gene>
    <name evidence="2" type="ORF">HZS54_17230</name>
</gene>
<evidence type="ECO:0000256" key="1">
    <source>
        <dbReference type="SAM" id="MobiDB-lite"/>
    </source>
</evidence>
<protein>
    <recommendedName>
        <fullName evidence="4">PQQ-binding-like beta-propeller repeat protein</fullName>
    </recommendedName>
</protein>
<dbReference type="PROSITE" id="PS51318">
    <property type="entry name" value="TAT"/>
    <property type="match status" value="1"/>
</dbReference>
<dbReference type="KEGG" id="hpel:HZS54_17230"/>
<name>A0A7D5SWL4_9EURY</name>
<accession>A0A7D5SWL4</accession>
<dbReference type="RefSeq" id="WP_179918317.1">
    <property type="nucleotide sequence ID" value="NZ_CP058909.1"/>
</dbReference>
<dbReference type="Proteomes" id="UP000509346">
    <property type="component" value="Chromosome"/>
</dbReference>
<dbReference type="EMBL" id="CP058909">
    <property type="protein sequence ID" value="QLH83267.1"/>
    <property type="molecule type" value="Genomic_DNA"/>
</dbReference>
<dbReference type="AlphaFoldDB" id="A0A7D5SWL4"/>
<dbReference type="SUPFAM" id="SSF50998">
    <property type="entry name" value="Quinoprotein alcohol dehydrogenase-like"/>
    <property type="match status" value="1"/>
</dbReference>
<proteinExistence type="predicted"/>
<sequence>MPSEQFRRRFLGSLAGVASVGTAAALARSESTGDRDAADDSGPGDTDGRGGGERGTMATTAGGSPRVVWSETFGTTDDRPVGAVSAHGDGVALLISPRETDYGLRLVRFLPDGSRQWDRRLDAPEWYSGELVRADDGYVAVVRASDEERPWLLSLGSDGERRWDRYVELDDALEPNSTAAGRRPGGGVVLGGGMGEDEGRVTWVLGTDSDGDREWLRTYDTHGFRVMDVAARHDGGYLLVGESDPHAVEGTLPFVLATDESGREQWRRTLGGYAEECIGVLARPDGAVLLGRIYDHDRQEAVLSTVDDRGFPVWRRAFEGVEPRDLVDTGDGFAVAAASGLHGTDRLGRRRWDRDFEYEDLTVAAVAGDRLFVAGQVDSVGRLGGPEMWAAGVSLTTA</sequence>
<dbReference type="PANTHER" id="PTHR42754">
    <property type="entry name" value="ENDOGLUCANASE"/>
    <property type="match status" value="1"/>
</dbReference>
<evidence type="ECO:0008006" key="4">
    <source>
        <dbReference type="Google" id="ProtNLM"/>
    </source>
</evidence>
<feature type="region of interest" description="Disordered" evidence="1">
    <location>
        <begin position="26"/>
        <end position="67"/>
    </location>
</feature>
<dbReference type="PANTHER" id="PTHR42754:SF1">
    <property type="entry name" value="LIPOPROTEIN"/>
    <property type="match status" value="1"/>
</dbReference>